<gene>
    <name evidence="1" type="ordered locus">Mmc1_0184</name>
</gene>
<reference evidence="2" key="1">
    <citation type="journal article" date="2009" name="Appl. Environ. Microbiol.">
        <title>Complete genome sequence of the chemolithoautotrophic marine magnetotactic coccus strain MC-1.</title>
        <authorList>
            <person name="Schubbe S."/>
            <person name="Williams T.J."/>
            <person name="Xie G."/>
            <person name="Kiss H.E."/>
            <person name="Brettin T.S."/>
            <person name="Martinez D."/>
            <person name="Ross C.A."/>
            <person name="Schuler D."/>
            <person name="Cox B.L."/>
            <person name="Nealson K.H."/>
            <person name="Bazylinski D.A."/>
        </authorList>
    </citation>
    <scope>NUCLEOTIDE SEQUENCE [LARGE SCALE GENOMIC DNA]</scope>
    <source>
        <strain evidence="2">ATCC BAA-1437 / JCM 17883 / MC-1</strain>
    </source>
</reference>
<keyword evidence="2" id="KW-1185">Reference proteome</keyword>
<accession>A0L418</accession>
<organism evidence="1 2">
    <name type="scientific">Magnetococcus marinus (strain ATCC BAA-1437 / JCM 17883 / MC-1)</name>
    <dbReference type="NCBI Taxonomy" id="156889"/>
    <lineage>
        <taxon>Bacteria</taxon>
        <taxon>Pseudomonadati</taxon>
        <taxon>Pseudomonadota</taxon>
        <taxon>Magnetococcia</taxon>
        <taxon>Magnetococcales</taxon>
        <taxon>Magnetococcaceae</taxon>
        <taxon>Magnetococcus</taxon>
    </lineage>
</organism>
<dbReference type="AlphaFoldDB" id="A0L418"/>
<evidence type="ECO:0000313" key="1">
    <source>
        <dbReference type="EMBL" id="ABK42711.1"/>
    </source>
</evidence>
<evidence type="ECO:0000313" key="2">
    <source>
        <dbReference type="Proteomes" id="UP000002586"/>
    </source>
</evidence>
<dbReference type="HOGENOM" id="CLU_567174_0_0_5"/>
<protein>
    <submittedName>
        <fullName evidence="1">Uncharacterized protein</fullName>
    </submittedName>
</protein>
<dbReference type="Proteomes" id="UP000002586">
    <property type="component" value="Chromosome"/>
</dbReference>
<dbReference type="RefSeq" id="WP_011711884.1">
    <property type="nucleotide sequence ID" value="NC_008576.1"/>
</dbReference>
<dbReference type="STRING" id="156889.Mmc1_0184"/>
<sequence length="481" mass="54139">MSIRVIIATTEGPVTVQRITLEDPDLQSVVCLNGTTRALPISGDYDAFVRPPTGMIQDDFTQAAYRLDLSDTIDQGFSWQLGAYAAHLLFYHEELAQRDEPAQAVWWLTGQVDRDHTVRGVEHVAEKFQESALLFRALVAQGIPIHLFLPTANQADIDLDLLDELASPDLIQITTLEQVEQLPNPGKRIAAAASLPLTLGTPPRLPVHAPVLTQPQAKATPWLKGLLVVQLMVFAGLIWFAWQQGLPSWVVWAKSQDYAHRLQLQAALTTNQCDVCQRLFHLYMDRQGGIQPIDPPQLSLERIVIQAPDSVRGCREMDHPPPGQAVQPQVSVLAAQDETLPILMANRHLCQFKFRVVNGEETVHTRLWVIAKSDLPRSRNQTDEEGSRFWKMERALDAEETLLWNSPRVGPWIRTPLNYQVLILAARTPLESATTWLKESRRQARAAGQTWDWHTAQQQLAKLGVHLMQVNQPLHPMARQL</sequence>
<dbReference type="OrthoDB" id="8436543at2"/>
<dbReference type="EMBL" id="CP000471">
    <property type="protein sequence ID" value="ABK42711.1"/>
    <property type="molecule type" value="Genomic_DNA"/>
</dbReference>
<reference evidence="1 2" key="2">
    <citation type="journal article" date="2012" name="Int. J. Syst. Evol. Microbiol.">
        <title>Magnetococcus marinus gen. nov., sp. nov., a marine, magnetotactic bacterium that represents a novel lineage (Magnetococcaceae fam. nov.; Magnetococcales ord. nov.) at the base of the Alphaproteobacteria.</title>
        <authorList>
            <person name="Bazylinski D.A."/>
            <person name="Williams T.J."/>
            <person name="Lefevre C.T."/>
            <person name="Berg R.J."/>
            <person name="Zhang C.L."/>
            <person name="Bowser S.S."/>
            <person name="Dean A.J."/>
            <person name="Beveridge T.J."/>
        </authorList>
    </citation>
    <scope>NUCLEOTIDE SEQUENCE [LARGE SCALE GENOMIC DNA]</scope>
    <source>
        <strain evidence="2">ATCC BAA-1437 / JCM 17883 / MC-1</strain>
    </source>
</reference>
<dbReference type="KEGG" id="mgm:Mmc1_0184"/>
<name>A0L418_MAGMM</name>
<proteinExistence type="predicted"/>
<dbReference type="eggNOG" id="ENOG5032U89">
    <property type="taxonomic scope" value="Bacteria"/>
</dbReference>